<protein>
    <submittedName>
        <fullName evidence="1">Uncharacterized protein</fullName>
    </submittedName>
</protein>
<sequence length="77" mass="8949">MIQTRVHTRLSLSVAYCRFVAQESLRISWFSCRLFEICTRSWQLLLYFGRLQHDAISLNLDGAPTACIHRPVNPEVI</sequence>
<reference evidence="1 2" key="1">
    <citation type="submission" date="2014-04" db="EMBL/GenBank/DDBJ databases">
        <authorList>
            <consortium name="DOE Joint Genome Institute"/>
            <person name="Kuo A."/>
            <person name="Tarkka M."/>
            <person name="Buscot F."/>
            <person name="Kohler A."/>
            <person name="Nagy L.G."/>
            <person name="Floudas D."/>
            <person name="Copeland A."/>
            <person name="Barry K.W."/>
            <person name="Cichocki N."/>
            <person name="Veneault-Fourrey C."/>
            <person name="LaButti K."/>
            <person name="Lindquist E.A."/>
            <person name="Lipzen A."/>
            <person name="Lundell T."/>
            <person name="Morin E."/>
            <person name="Murat C."/>
            <person name="Sun H."/>
            <person name="Tunlid A."/>
            <person name="Henrissat B."/>
            <person name="Grigoriev I.V."/>
            <person name="Hibbett D.S."/>
            <person name="Martin F."/>
            <person name="Nordberg H.P."/>
            <person name="Cantor M.N."/>
            <person name="Hua S.X."/>
        </authorList>
    </citation>
    <scope>NUCLEOTIDE SEQUENCE [LARGE SCALE GENOMIC DNA]</scope>
    <source>
        <strain evidence="1 2">F 1598</strain>
    </source>
</reference>
<accession>A0A0C3FYX8</accession>
<dbReference type="InParanoid" id="A0A0C3FYX8"/>
<dbReference type="EMBL" id="KN832986">
    <property type="protein sequence ID" value="KIM84849.1"/>
    <property type="molecule type" value="Genomic_DNA"/>
</dbReference>
<name>A0A0C3FYX8_PILCF</name>
<organism evidence="1 2">
    <name type="scientific">Piloderma croceum (strain F 1598)</name>
    <dbReference type="NCBI Taxonomy" id="765440"/>
    <lineage>
        <taxon>Eukaryota</taxon>
        <taxon>Fungi</taxon>
        <taxon>Dikarya</taxon>
        <taxon>Basidiomycota</taxon>
        <taxon>Agaricomycotina</taxon>
        <taxon>Agaricomycetes</taxon>
        <taxon>Agaricomycetidae</taxon>
        <taxon>Atheliales</taxon>
        <taxon>Atheliaceae</taxon>
        <taxon>Piloderma</taxon>
    </lineage>
</organism>
<evidence type="ECO:0000313" key="2">
    <source>
        <dbReference type="Proteomes" id="UP000054166"/>
    </source>
</evidence>
<proteinExistence type="predicted"/>
<keyword evidence="2" id="KW-1185">Reference proteome</keyword>
<dbReference type="HOGENOM" id="CLU_2638924_0_0_1"/>
<gene>
    <name evidence="1" type="ORF">PILCRDRAFT_371857</name>
</gene>
<evidence type="ECO:0000313" key="1">
    <source>
        <dbReference type="EMBL" id="KIM84849.1"/>
    </source>
</evidence>
<dbReference type="Proteomes" id="UP000054166">
    <property type="component" value="Unassembled WGS sequence"/>
</dbReference>
<dbReference type="AlphaFoldDB" id="A0A0C3FYX8"/>
<reference evidence="2" key="2">
    <citation type="submission" date="2015-01" db="EMBL/GenBank/DDBJ databases">
        <title>Evolutionary Origins and Diversification of the Mycorrhizal Mutualists.</title>
        <authorList>
            <consortium name="DOE Joint Genome Institute"/>
            <consortium name="Mycorrhizal Genomics Consortium"/>
            <person name="Kohler A."/>
            <person name="Kuo A."/>
            <person name="Nagy L.G."/>
            <person name="Floudas D."/>
            <person name="Copeland A."/>
            <person name="Barry K.W."/>
            <person name="Cichocki N."/>
            <person name="Veneault-Fourrey C."/>
            <person name="LaButti K."/>
            <person name="Lindquist E.A."/>
            <person name="Lipzen A."/>
            <person name="Lundell T."/>
            <person name="Morin E."/>
            <person name="Murat C."/>
            <person name="Riley R."/>
            <person name="Ohm R."/>
            <person name="Sun H."/>
            <person name="Tunlid A."/>
            <person name="Henrissat B."/>
            <person name="Grigoriev I.V."/>
            <person name="Hibbett D.S."/>
            <person name="Martin F."/>
        </authorList>
    </citation>
    <scope>NUCLEOTIDE SEQUENCE [LARGE SCALE GENOMIC DNA]</scope>
    <source>
        <strain evidence="2">F 1598</strain>
    </source>
</reference>